<dbReference type="InterPro" id="IPR036397">
    <property type="entry name" value="RNaseH_sf"/>
</dbReference>
<dbReference type="AlphaFoldDB" id="A0A2J7ZP20"/>
<sequence length="223" mass="24356">MVYAAAFTKAATDITDREYADSKTLTAEKRAALFHAIDGDTGMGWVAHVQSAQDISKGMLGRDKISLNQMAFEATCAVIRTALDSGANVKHIFVDTVGDADRHRDRLSRTFAGIEFTRLGLTGEVGSGYPGDAATVAWLKQHLHPVFGFPPLVRHSWETCSRLLEPPEAISMKFEADAEEGDGGGPAQQRLNFKRANATGLAETSGLGRATFFRLRKLQRTEW</sequence>
<dbReference type="InterPro" id="IPR023160">
    <property type="entry name" value="RNase_HII_hlx-loop-hlx_cap_dom"/>
</dbReference>
<name>A0A2J7ZP20_9CHLO</name>
<dbReference type="OrthoDB" id="7462577at2759"/>
<organism evidence="11 12">
    <name type="scientific">Tetrabaena socialis</name>
    <dbReference type="NCBI Taxonomy" id="47790"/>
    <lineage>
        <taxon>Eukaryota</taxon>
        <taxon>Viridiplantae</taxon>
        <taxon>Chlorophyta</taxon>
        <taxon>core chlorophytes</taxon>
        <taxon>Chlorophyceae</taxon>
        <taxon>CS clade</taxon>
        <taxon>Chlamydomonadales</taxon>
        <taxon>Tetrabaenaceae</taxon>
        <taxon>Tetrabaena</taxon>
    </lineage>
</organism>
<dbReference type="InterPro" id="IPR001352">
    <property type="entry name" value="RNase_HII/HIII"/>
</dbReference>
<dbReference type="FunFam" id="1.10.10.460:FF:000001">
    <property type="entry name" value="Ribonuclease"/>
    <property type="match status" value="1"/>
</dbReference>
<keyword evidence="7 9" id="KW-0255">Endonuclease</keyword>
<comment type="cofactor">
    <cofactor evidence="2">
        <name>Mn(2+)</name>
        <dbReference type="ChEBI" id="CHEBI:29035"/>
    </cofactor>
</comment>
<comment type="caution">
    <text evidence="11">The sequence shown here is derived from an EMBL/GenBank/DDBJ whole genome shotgun (WGS) entry which is preliminary data.</text>
</comment>
<accession>A0A2J7ZP20</accession>
<comment type="catalytic activity">
    <reaction evidence="1 9">
        <text>Endonucleolytic cleavage to 5'-phosphomonoester.</text>
        <dbReference type="EC" id="3.1.26.4"/>
    </reaction>
</comment>
<evidence type="ECO:0000256" key="7">
    <source>
        <dbReference type="ARBA" id="ARBA00022759"/>
    </source>
</evidence>
<dbReference type="EMBL" id="PGGS01000741">
    <property type="protein sequence ID" value="PNH02011.1"/>
    <property type="molecule type" value="Genomic_DNA"/>
</dbReference>
<dbReference type="GO" id="GO:0004523">
    <property type="term" value="F:RNA-DNA hybrid ribonuclease activity"/>
    <property type="evidence" value="ECO:0007669"/>
    <property type="project" value="UniProtKB-EC"/>
</dbReference>
<evidence type="ECO:0000256" key="5">
    <source>
        <dbReference type="ARBA" id="ARBA00022722"/>
    </source>
</evidence>
<dbReference type="InterPro" id="IPR012337">
    <property type="entry name" value="RNaseH-like_sf"/>
</dbReference>
<evidence type="ECO:0000256" key="1">
    <source>
        <dbReference type="ARBA" id="ARBA00000077"/>
    </source>
</evidence>
<evidence type="ECO:0000256" key="4">
    <source>
        <dbReference type="ARBA" id="ARBA00007058"/>
    </source>
</evidence>
<evidence type="ECO:0000256" key="9">
    <source>
        <dbReference type="RuleBase" id="RU003515"/>
    </source>
</evidence>
<evidence type="ECO:0000256" key="6">
    <source>
        <dbReference type="ARBA" id="ARBA00022723"/>
    </source>
</evidence>
<proteinExistence type="inferred from homology"/>
<dbReference type="GO" id="GO:0046872">
    <property type="term" value="F:metal ion binding"/>
    <property type="evidence" value="ECO:0007669"/>
    <property type="project" value="UniProtKB-KW"/>
</dbReference>
<evidence type="ECO:0000259" key="10">
    <source>
        <dbReference type="Pfam" id="PF01351"/>
    </source>
</evidence>
<comment type="similarity">
    <text evidence="4">Belongs to the RNase HII family. Eukaryotic subfamily.</text>
</comment>
<dbReference type="InterPro" id="IPR024567">
    <property type="entry name" value="RNase_HII/HIII_dom"/>
</dbReference>
<protein>
    <recommendedName>
        <fullName evidence="9">Ribonuclease</fullName>
        <ecNumber evidence="9">3.1.26.4</ecNumber>
    </recommendedName>
</protein>
<reference evidence="11 12" key="1">
    <citation type="journal article" date="2017" name="Mol. Biol. Evol.">
        <title>The 4-celled Tetrabaena socialis nuclear genome reveals the essential components for genetic control of cell number at the origin of multicellularity in the volvocine lineage.</title>
        <authorList>
            <person name="Featherston J."/>
            <person name="Arakaki Y."/>
            <person name="Hanschen E.R."/>
            <person name="Ferris P.J."/>
            <person name="Michod R.E."/>
            <person name="Olson B.J.S.C."/>
            <person name="Nozaki H."/>
            <person name="Durand P.M."/>
        </authorList>
    </citation>
    <scope>NUCLEOTIDE SEQUENCE [LARGE SCALE GENOMIC DNA]</scope>
    <source>
        <strain evidence="11 12">NIES-571</strain>
    </source>
</reference>
<comment type="cofactor">
    <cofactor evidence="3">
        <name>Mg(2+)</name>
        <dbReference type="ChEBI" id="CHEBI:18420"/>
    </cofactor>
</comment>
<dbReference type="EC" id="3.1.26.4" evidence="9"/>
<gene>
    <name evidence="11" type="ORF">TSOC_012050</name>
</gene>
<dbReference type="GO" id="GO:0043137">
    <property type="term" value="P:DNA replication, removal of RNA primer"/>
    <property type="evidence" value="ECO:0007669"/>
    <property type="project" value="TreeGrafter"/>
</dbReference>
<dbReference type="Pfam" id="PF01351">
    <property type="entry name" value="RNase_HII"/>
    <property type="match status" value="1"/>
</dbReference>
<keyword evidence="12" id="KW-1185">Reference proteome</keyword>
<keyword evidence="8 9" id="KW-0378">Hydrolase</keyword>
<dbReference type="GO" id="GO:0032299">
    <property type="term" value="C:ribonuclease H2 complex"/>
    <property type="evidence" value="ECO:0007669"/>
    <property type="project" value="TreeGrafter"/>
</dbReference>
<evidence type="ECO:0000313" key="11">
    <source>
        <dbReference type="EMBL" id="PNH02011.1"/>
    </source>
</evidence>
<keyword evidence="5 9" id="KW-0540">Nuclease</keyword>
<feature type="domain" description="RNase H type-2" evidence="10">
    <location>
        <begin position="1"/>
        <end position="112"/>
    </location>
</feature>
<evidence type="ECO:0000256" key="3">
    <source>
        <dbReference type="ARBA" id="ARBA00001946"/>
    </source>
</evidence>
<dbReference type="Gene3D" id="3.30.420.10">
    <property type="entry name" value="Ribonuclease H-like superfamily/Ribonuclease H"/>
    <property type="match status" value="1"/>
</dbReference>
<evidence type="ECO:0000256" key="8">
    <source>
        <dbReference type="ARBA" id="ARBA00022801"/>
    </source>
</evidence>
<dbReference type="Proteomes" id="UP000236333">
    <property type="component" value="Unassembled WGS sequence"/>
</dbReference>
<dbReference type="GO" id="GO:0003723">
    <property type="term" value="F:RNA binding"/>
    <property type="evidence" value="ECO:0007669"/>
    <property type="project" value="InterPro"/>
</dbReference>
<dbReference type="PANTHER" id="PTHR10954">
    <property type="entry name" value="RIBONUCLEASE H2 SUBUNIT A"/>
    <property type="match status" value="1"/>
</dbReference>
<dbReference type="GO" id="GO:0006298">
    <property type="term" value="P:mismatch repair"/>
    <property type="evidence" value="ECO:0007669"/>
    <property type="project" value="TreeGrafter"/>
</dbReference>
<dbReference type="PANTHER" id="PTHR10954:SF7">
    <property type="entry name" value="RIBONUCLEASE H2 SUBUNIT A"/>
    <property type="match status" value="1"/>
</dbReference>
<evidence type="ECO:0000313" key="12">
    <source>
        <dbReference type="Proteomes" id="UP000236333"/>
    </source>
</evidence>
<keyword evidence="6" id="KW-0479">Metal-binding</keyword>
<dbReference type="Gene3D" id="1.10.10.460">
    <property type="entry name" value="Ribonuclease hii. Domain 2"/>
    <property type="match status" value="1"/>
</dbReference>
<dbReference type="SUPFAM" id="SSF53098">
    <property type="entry name" value="Ribonuclease H-like"/>
    <property type="match status" value="1"/>
</dbReference>
<evidence type="ECO:0000256" key="2">
    <source>
        <dbReference type="ARBA" id="ARBA00001936"/>
    </source>
</evidence>
<comment type="function">
    <text evidence="9">Endonuclease that specifically degrades the RNA of RNA-DNA hybrids.</text>
</comment>